<dbReference type="Proteomes" id="UP001498771">
    <property type="component" value="Unassembled WGS sequence"/>
</dbReference>
<organism evidence="5 6">
    <name type="scientific">Myxozyma melibiosi</name>
    <dbReference type="NCBI Taxonomy" id="54550"/>
    <lineage>
        <taxon>Eukaryota</taxon>
        <taxon>Fungi</taxon>
        <taxon>Dikarya</taxon>
        <taxon>Ascomycota</taxon>
        <taxon>Saccharomycotina</taxon>
        <taxon>Lipomycetes</taxon>
        <taxon>Lipomycetales</taxon>
        <taxon>Lipomycetaceae</taxon>
        <taxon>Myxozyma</taxon>
    </lineage>
</organism>
<keyword evidence="2" id="KW-0560">Oxidoreductase</keyword>
<feature type="compositionally biased region" description="Basic and acidic residues" evidence="3">
    <location>
        <begin position="128"/>
        <end position="138"/>
    </location>
</feature>
<dbReference type="GeneID" id="90040979"/>
<dbReference type="InterPro" id="IPR036291">
    <property type="entry name" value="NAD(P)-bd_dom_sf"/>
</dbReference>
<feature type="signal peptide" evidence="4">
    <location>
        <begin position="1"/>
        <end position="23"/>
    </location>
</feature>
<evidence type="ECO:0000256" key="4">
    <source>
        <dbReference type="SAM" id="SignalP"/>
    </source>
</evidence>
<keyword evidence="6" id="KW-1185">Reference proteome</keyword>
<evidence type="ECO:0000313" key="5">
    <source>
        <dbReference type="EMBL" id="KAK7203198.1"/>
    </source>
</evidence>
<sequence length="394" mass="42727">MTSFSVVAVLALLQLNFSTVVEAVLSTVVHRLVREEMDSAGRRIILWTGATSGISSIALEQLLLSAAHNHSVYSSLRDHAPPQHQHQQQHRLSVGSPSAGGSLAAYMRDSSPASSDRRRSSGDYARSISRERSGERRGSVSSTHSTTGQLLPPIAETPRLHLILALRDRESENTLEVLEHFETLAAMSDSVIDSYECDLSSFKSVREFASTVTTAYEGISTVVLGAEITCFGPPSYTEFDRTEMGLTVNHLAQWLLVAQLAAVVRYRVVFVGSSAFKNADLTNMIPIARRKGPVIAGECIPYPTTKAIQALCFDGWVKFFKHNTGRSSGSVDVLLCTPGSIAPEHAQRRRTSSFVSSIAGKVGIKNTPESCMSSSLSATLKVSMLTRCELQPPT</sequence>
<gene>
    <name evidence="5" type="ORF">BZA70DRAFT_84282</name>
</gene>
<evidence type="ECO:0000256" key="2">
    <source>
        <dbReference type="ARBA" id="ARBA00023002"/>
    </source>
</evidence>
<evidence type="ECO:0000313" key="6">
    <source>
        <dbReference type="Proteomes" id="UP001498771"/>
    </source>
</evidence>
<dbReference type="RefSeq" id="XP_064766231.1">
    <property type="nucleotide sequence ID" value="XM_064915467.1"/>
</dbReference>
<evidence type="ECO:0000256" key="3">
    <source>
        <dbReference type="SAM" id="MobiDB-lite"/>
    </source>
</evidence>
<dbReference type="PANTHER" id="PTHR24320:SF152">
    <property type="entry name" value="SHORT-CHAIN DEHYDROGENASE_REDUCTASE FAMILY PROTEIN"/>
    <property type="match status" value="1"/>
</dbReference>
<protein>
    <submittedName>
        <fullName evidence="5">Uncharacterized protein</fullName>
    </submittedName>
</protein>
<dbReference type="PANTHER" id="PTHR24320">
    <property type="entry name" value="RETINOL DEHYDROGENASE"/>
    <property type="match status" value="1"/>
</dbReference>
<feature type="region of interest" description="Disordered" evidence="3">
    <location>
        <begin position="76"/>
        <end position="152"/>
    </location>
</feature>
<dbReference type="Gene3D" id="3.40.50.720">
    <property type="entry name" value="NAD(P)-binding Rossmann-like Domain"/>
    <property type="match status" value="1"/>
</dbReference>
<reference evidence="5 6" key="1">
    <citation type="submission" date="2024-03" db="EMBL/GenBank/DDBJ databases">
        <title>Genome-scale model development and genomic sequencing of the oleaginous clade Lipomyces.</title>
        <authorList>
            <consortium name="Lawrence Berkeley National Laboratory"/>
            <person name="Czajka J.J."/>
            <person name="Han Y."/>
            <person name="Kim J."/>
            <person name="Mondo S.J."/>
            <person name="Hofstad B.A."/>
            <person name="Robles A."/>
            <person name="Haridas S."/>
            <person name="Riley R."/>
            <person name="LaButti K."/>
            <person name="Pangilinan J."/>
            <person name="Andreopoulos W."/>
            <person name="Lipzen A."/>
            <person name="Yan J."/>
            <person name="Wang M."/>
            <person name="Ng V."/>
            <person name="Grigoriev I.V."/>
            <person name="Spatafora J.W."/>
            <person name="Magnuson J.K."/>
            <person name="Baker S.E."/>
            <person name="Pomraning K.R."/>
        </authorList>
    </citation>
    <scope>NUCLEOTIDE SEQUENCE [LARGE SCALE GENOMIC DNA]</scope>
    <source>
        <strain evidence="5 6">Phaff 52-87</strain>
    </source>
</reference>
<feature type="chain" id="PRO_5045869609" evidence="4">
    <location>
        <begin position="24"/>
        <end position="394"/>
    </location>
</feature>
<evidence type="ECO:0000256" key="1">
    <source>
        <dbReference type="ARBA" id="ARBA00006484"/>
    </source>
</evidence>
<dbReference type="SUPFAM" id="SSF51735">
    <property type="entry name" value="NAD(P)-binding Rossmann-fold domains"/>
    <property type="match status" value="1"/>
</dbReference>
<accession>A0ABR1F018</accession>
<keyword evidence="4" id="KW-0732">Signal</keyword>
<comment type="caution">
    <text evidence="5">The sequence shown here is derived from an EMBL/GenBank/DDBJ whole genome shotgun (WGS) entry which is preliminary data.</text>
</comment>
<dbReference type="EMBL" id="JBBJBU010000013">
    <property type="protein sequence ID" value="KAK7203198.1"/>
    <property type="molecule type" value="Genomic_DNA"/>
</dbReference>
<comment type="similarity">
    <text evidence="1">Belongs to the short-chain dehydrogenases/reductases (SDR) family.</text>
</comment>
<name>A0ABR1F018_9ASCO</name>
<proteinExistence type="inferred from homology"/>